<reference evidence="2 3" key="1">
    <citation type="submission" date="2019-09" db="EMBL/GenBank/DDBJ databases">
        <title>Draft genome of the ectomycorrhizal ascomycete Sphaerosporella brunnea.</title>
        <authorList>
            <consortium name="DOE Joint Genome Institute"/>
            <person name="Benucci G.M."/>
            <person name="Marozzi G."/>
            <person name="Antonielli L."/>
            <person name="Sanchez S."/>
            <person name="Marco P."/>
            <person name="Wang X."/>
            <person name="Falini L.B."/>
            <person name="Barry K."/>
            <person name="Haridas S."/>
            <person name="Lipzen A."/>
            <person name="Labutti K."/>
            <person name="Grigoriev I.V."/>
            <person name="Murat C."/>
            <person name="Martin F."/>
            <person name="Albertini E."/>
            <person name="Donnini D."/>
            <person name="Bonito G."/>
        </authorList>
    </citation>
    <scope>NUCLEOTIDE SEQUENCE [LARGE SCALE GENOMIC DNA]</scope>
    <source>
        <strain evidence="2 3">Sb_GMNB300</strain>
    </source>
</reference>
<evidence type="ECO:0000313" key="2">
    <source>
        <dbReference type="EMBL" id="KAA8895886.1"/>
    </source>
</evidence>
<feature type="region of interest" description="Disordered" evidence="1">
    <location>
        <begin position="30"/>
        <end position="58"/>
    </location>
</feature>
<protein>
    <submittedName>
        <fullName evidence="2">Uncharacterized protein</fullName>
    </submittedName>
</protein>
<keyword evidence="3" id="KW-1185">Reference proteome</keyword>
<evidence type="ECO:0000313" key="3">
    <source>
        <dbReference type="Proteomes" id="UP000326924"/>
    </source>
</evidence>
<gene>
    <name evidence="2" type="ORF">FN846DRAFT_995122</name>
</gene>
<name>A0A5J5ELI6_9PEZI</name>
<feature type="compositionally biased region" description="Low complexity" evidence="1">
    <location>
        <begin position="96"/>
        <end position="112"/>
    </location>
</feature>
<feature type="region of interest" description="Disordered" evidence="1">
    <location>
        <begin position="164"/>
        <end position="223"/>
    </location>
</feature>
<organism evidence="2 3">
    <name type="scientific">Sphaerosporella brunnea</name>
    <dbReference type="NCBI Taxonomy" id="1250544"/>
    <lineage>
        <taxon>Eukaryota</taxon>
        <taxon>Fungi</taxon>
        <taxon>Dikarya</taxon>
        <taxon>Ascomycota</taxon>
        <taxon>Pezizomycotina</taxon>
        <taxon>Pezizomycetes</taxon>
        <taxon>Pezizales</taxon>
        <taxon>Pyronemataceae</taxon>
        <taxon>Sphaerosporella</taxon>
    </lineage>
</organism>
<proteinExistence type="predicted"/>
<dbReference type="AlphaFoldDB" id="A0A5J5ELI6"/>
<dbReference type="Proteomes" id="UP000326924">
    <property type="component" value="Unassembled WGS sequence"/>
</dbReference>
<accession>A0A5J5ELI6</accession>
<evidence type="ECO:0000256" key="1">
    <source>
        <dbReference type="SAM" id="MobiDB-lite"/>
    </source>
</evidence>
<dbReference type="InParanoid" id="A0A5J5ELI6"/>
<feature type="compositionally biased region" description="Basic and acidic residues" evidence="1">
    <location>
        <begin position="31"/>
        <end position="43"/>
    </location>
</feature>
<comment type="caution">
    <text evidence="2">The sequence shown here is derived from an EMBL/GenBank/DDBJ whole genome shotgun (WGS) entry which is preliminary data.</text>
</comment>
<dbReference type="EMBL" id="VXIS01000238">
    <property type="protein sequence ID" value="KAA8895886.1"/>
    <property type="molecule type" value="Genomic_DNA"/>
</dbReference>
<feature type="region of interest" description="Disordered" evidence="1">
    <location>
        <begin position="78"/>
        <end position="112"/>
    </location>
</feature>
<sequence>MRKTTHPKRLKLDGSSKVATSLTHICTAADGARDDIPGDRPRDLSGGAGRADGVLSGASGSLLGGAAPACIHVLADCDPVPSAGGDRAQQSGAVGAPSRSTAASHAARGAFSASGELCGDAGDGGRQQMDPARVCADVGHGKVEGDTEPEGVRKRGVLELQLVPGNGPEQVSGGSIGSEEISRQVGGSPGPADIEEESETALGKTAGDVETGPGGAAPSLTSWFEAQIGEFRRRRRG</sequence>